<evidence type="ECO:0000259" key="3">
    <source>
        <dbReference type="Pfam" id="PF23377"/>
    </source>
</evidence>
<evidence type="ECO:0000313" key="6">
    <source>
        <dbReference type="Proteomes" id="UP001152795"/>
    </source>
</evidence>
<dbReference type="OrthoDB" id="10255582at2759"/>
<keyword evidence="6" id="KW-1185">Reference proteome</keyword>
<evidence type="ECO:0000313" key="5">
    <source>
        <dbReference type="EMBL" id="CAB4004100.1"/>
    </source>
</evidence>
<dbReference type="Gene3D" id="1.25.40.470">
    <property type="match status" value="1"/>
</dbReference>
<organism evidence="5 6">
    <name type="scientific">Paramuricea clavata</name>
    <name type="common">Red gorgonian</name>
    <name type="synonym">Violescent sea-whip</name>
    <dbReference type="NCBI Taxonomy" id="317549"/>
    <lineage>
        <taxon>Eukaryota</taxon>
        <taxon>Metazoa</taxon>
        <taxon>Cnidaria</taxon>
        <taxon>Anthozoa</taxon>
        <taxon>Octocorallia</taxon>
        <taxon>Malacalcyonacea</taxon>
        <taxon>Plexauridae</taxon>
        <taxon>Paramuricea</taxon>
    </lineage>
</organism>
<proteinExistence type="predicted"/>
<gene>
    <name evidence="5" type="ORF">PACLA_8A086602</name>
</gene>
<keyword evidence="1" id="KW-0853">WD repeat</keyword>
<comment type="caution">
    <text evidence="5">The sequence shown here is derived from an EMBL/GenBank/DDBJ whole genome shotgun (WGS) entry which is preliminary data.</text>
</comment>
<dbReference type="GO" id="GO:0035721">
    <property type="term" value="P:intraciliary retrograde transport"/>
    <property type="evidence" value="ECO:0007669"/>
    <property type="project" value="TreeGrafter"/>
</dbReference>
<dbReference type="InterPro" id="IPR039857">
    <property type="entry name" value="Ift122/121"/>
</dbReference>
<dbReference type="GO" id="GO:0030991">
    <property type="term" value="C:intraciliary transport particle A"/>
    <property type="evidence" value="ECO:0007669"/>
    <property type="project" value="TreeGrafter"/>
</dbReference>
<dbReference type="AlphaFoldDB" id="A0A7D9ID65"/>
<feature type="non-terminal residue" evidence="5">
    <location>
        <position position="268"/>
    </location>
</feature>
<protein>
    <submittedName>
        <fullName evidence="5">Intraflagellar transport 122 homolog</fullName>
    </submittedName>
</protein>
<dbReference type="Gene3D" id="2.130.10.10">
    <property type="entry name" value="YVTN repeat-like/Quinoprotein amine dehydrogenase"/>
    <property type="match status" value="1"/>
</dbReference>
<dbReference type="Pfam" id="PF25295">
    <property type="entry name" value="TPR_IFT122"/>
    <property type="match status" value="1"/>
</dbReference>
<keyword evidence="2" id="KW-0677">Repeat</keyword>
<dbReference type="InterPro" id="IPR036322">
    <property type="entry name" value="WD40_repeat_dom_sf"/>
</dbReference>
<dbReference type="Proteomes" id="UP001152795">
    <property type="component" value="Unassembled WGS sequence"/>
</dbReference>
<feature type="domain" description="IFT122 second beta-propeller" evidence="3">
    <location>
        <begin position="1"/>
        <end position="142"/>
    </location>
</feature>
<dbReference type="PANTHER" id="PTHR12764:SF4">
    <property type="entry name" value="INTRAFLAGELLAR TRANSPORT PROTEIN 122 HOMOLOG"/>
    <property type="match status" value="1"/>
</dbReference>
<feature type="domain" description="Intraflagellar transport protein 122 homolog TPR" evidence="4">
    <location>
        <begin position="149"/>
        <end position="268"/>
    </location>
</feature>
<evidence type="ECO:0000256" key="1">
    <source>
        <dbReference type="ARBA" id="ARBA00022574"/>
    </source>
</evidence>
<dbReference type="InterPro" id="IPR015943">
    <property type="entry name" value="WD40/YVTN_repeat-like_dom_sf"/>
</dbReference>
<dbReference type="GO" id="GO:0097730">
    <property type="term" value="C:non-motile cilium"/>
    <property type="evidence" value="ECO:0007669"/>
    <property type="project" value="TreeGrafter"/>
</dbReference>
<sequence length="268" mass="30321">MESLIRYIKVIGGTPGKEGLLVGLKNGQILKIFTNNPFPILLLKQQTSVRCLDLSCSRTKIAVVDENNTCLVYNLKNKELLFQEPGANSVAWNTHNEDMLCYSGNGILNIKASNFPVHQQKLQGFVVGFSGSKIFCLHVYAMTAVEVPQSASMYQYLETKQYKEAYKVACLGVTDGDWRALAMEAMEGLNFDIAKKAFTRVRDLKYLELLQNIEERKKRGETESLAFLADIYAYQGKFQEAAKLYKKTGNEEKALSMFSDLRQFEYAK</sequence>
<dbReference type="InterPro" id="IPR056152">
    <property type="entry name" value="Beta-prop_IFT122_2nd"/>
</dbReference>
<dbReference type="EMBL" id="CACRXK020004808">
    <property type="protein sequence ID" value="CAB4004100.1"/>
    <property type="molecule type" value="Genomic_DNA"/>
</dbReference>
<dbReference type="InterPro" id="IPR057411">
    <property type="entry name" value="TPR_IFT122"/>
</dbReference>
<name>A0A7D9ID65_PARCT</name>
<evidence type="ECO:0000259" key="4">
    <source>
        <dbReference type="Pfam" id="PF25295"/>
    </source>
</evidence>
<evidence type="ECO:0000256" key="2">
    <source>
        <dbReference type="ARBA" id="ARBA00022737"/>
    </source>
</evidence>
<reference evidence="5" key="1">
    <citation type="submission" date="2020-04" db="EMBL/GenBank/DDBJ databases">
        <authorList>
            <person name="Alioto T."/>
            <person name="Alioto T."/>
            <person name="Gomez Garrido J."/>
        </authorList>
    </citation>
    <scope>NUCLEOTIDE SEQUENCE</scope>
    <source>
        <strain evidence="5">A484AB</strain>
    </source>
</reference>
<dbReference type="GO" id="GO:0061512">
    <property type="term" value="P:protein localization to cilium"/>
    <property type="evidence" value="ECO:0007669"/>
    <property type="project" value="TreeGrafter"/>
</dbReference>
<dbReference type="SUPFAM" id="SSF50978">
    <property type="entry name" value="WD40 repeat-like"/>
    <property type="match status" value="1"/>
</dbReference>
<dbReference type="PANTHER" id="PTHR12764">
    <property type="entry name" value="WD REPEAT DOMAIN-RELATED"/>
    <property type="match status" value="1"/>
</dbReference>
<dbReference type="Pfam" id="PF23377">
    <property type="entry name" value="Beta-prop_IFT122_2nd"/>
    <property type="match status" value="1"/>
</dbReference>
<dbReference type="GO" id="GO:1905515">
    <property type="term" value="P:non-motile cilium assembly"/>
    <property type="evidence" value="ECO:0007669"/>
    <property type="project" value="TreeGrafter"/>
</dbReference>
<accession>A0A7D9ID65</accession>